<protein>
    <recommendedName>
        <fullName evidence="4">Rap-GAP domain-containing protein</fullName>
    </recommendedName>
</protein>
<feature type="compositionally biased region" description="Basic residues" evidence="2">
    <location>
        <begin position="397"/>
        <end position="409"/>
    </location>
</feature>
<feature type="compositionally biased region" description="Gly residues" evidence="2">
    <location>
        <begin position="540"/>
        <end position="554"/>
    </location>
</feature>
<dbReference type="InterPro" id="IPR035974">
    <property type="entry name" value="Rap/Ran-GAP_sf"/>
</dbReference>
<dbReference type="PROSITE" id="PS50085">
    <property type="entry name" value="RAPGAP"/>
    <property type="match status" value="1"/>
</dbReference>
<feature type="region of interest" description="Disordered" evidence="2">
    <location>
        <begin position="1497"/>
        <end position="1517"/>
    </location>
</feature>
<organism evidence="5 6">
    <name type="scientific">Jimgerdemannia flammicorona</name>
    <dbReference type="NCBI Taxonomy" id="994334"/>
    <lineage>
        <taxon>Eukaryota</taxon>
        <taxon>Fungi</taxon>
        <taxon>Fungi incertae sedis</taxon>
        <taxon>Mucoromycota</taxon>
        <taxon>Mucoromycotina</taxon>
        <taxon>Endogonomycetes</taxon>
        <taxon>Endogonales</taxon>
        <taxon>Endogonaceae</taxon>
        <taxon>Jimgerdemannia</taxon>
    </lineage>
</organism>
<evidence type="ECO:0000259" key="4">
    <source>
        <dbReference type="PROSITE" id="PS50085"/>
    </source>
</evidence>
<dbReference type="GO" id="GO:0005737">
    <property type="term" value="C:cytoplasm"/>
    <property type="evidence" value="ECO:0007669"/>
    <property type="project" value="TreeGrafter"/>
</dbReference>
<feature type="domain" description="Rap-GAP" evidence="4">
    <location>
        <begin position="1580"/>
        <end position="1791"/>
    </location>
</feature>
<dbReference type="PANTHER" id="PTHR10063:SF11">
    <property type="entry name" value="RHO GTPASE-ACTIVATING PROTEIN CG5521-RELATED"/>
    <property type="match status" value="1"/>
</dbReference>
<dbReference type="GO" id="GO:0005096">
    <property type="term" value="F:GTPase activator activity"/>
    <property type="evidence" value="ECO:0007669"/>
    <property type="project" value="UniProtKB-KW"/>
</dbReference>
<evidence type="ECO:0000256" key="2">
    <source>
        <dbReference type="SAM" id="MobiDB-lite"/>
    </source>
</evidence>
<name>A0A433QYJ4_9FUNG</name>
<accession>A0A433QYJ4</accession>
<feature type="transmembrane region" description="Helical" evidence="3">
    <location>
        <begin position="786"/>
        <end position="810"/>
    </location>
</feature>
<feature type="region of interest" description="Disordered" evidence="2">
    <location>
        <begin position="447"/>
        <end position="500"/>
    </location>
</feature>
<evidence type="ECO:0000256" key="1">
    <source>
        <dbReference type="ARBA" id="ARBA00022468"/>
    </source>
</evidence>
<feature type="compositionally biased region" description="Low complexity" evidence="2">
    <location>
        <begin position="457"/>
        <end position="466"/>
    </location>
</feature>
<sequence length="1819" mass="197467">MLTFLIKYCLDNNASPALPSLFFPSPSPATPILKSIVFSSHENRELLHEILRQCLVLPPTNHQYRDIVRGAVHIIGVWTLSGEEERPAFLRRSINLTPSSSSASLSTLVDNTNTTPAPNPELTVTAPVTTTTDKLFTSPLIIPNNYPAPANYADANIYLRKYFRLVRLIFEEHTPESLGITGGAAIAPGGVGPTGVTLGPTTTVGGAGSSGNANNVVAKDVGAASVAGVGVQAGGVSLSDWEAIVALYKDALGLYRAVITVGAIELESQNAAACVCAIKYNQRGAVDGFEETDGGGNAFGTGGRRAVGGEWDASASVVYLFIRAWGSMNLVGWLPPNTVARVSHVERQKTVNKLTRILSTHLYGVDIDAILGRAGIPGSLFHPISDYLNDNSQSSRARPRSTKVRTRHLSLHEQSPSPSRTRLSAPQGFGSAGQVVDPLQQRLSLPATSNANPVDLSSVSSSSSSSTGTVRDVRDDNRAPAPQPSSSSTLSPTVGTNRNDRMGRRAMSVHQDFGALWSESNSKLLSLVHPSSSSSTVGTGSIGGGSIGGGGPGPFGTNNGSSLALASSDLTLMEESGEEDERDFLGGAFGIHGSPGGGNKDSKVEKDREQRREIAILGAIGMNSGISTVSAVSAESGLEGGKAYVEVDRKSVASLNERGGPEDLVHSTKSNRTSASSVLPGGGDSTSNGLTTGAGVNEKLPNVLAIFKSPEFGNLATATAWDGQRALVAWKNIVCALGNVNAIQNPQNHTTAILCLVEVWDMLALVRAHQPFAGVPVPALYELAPWFFQAADLLSIGIFSCLGHILTLYFDVTRLHSTYAVGRAAAYGCLCRVMCRRADQPYPEELLSHFYQTLLKGLTSMDETVVHAIVTNSTRLFGLCLPGSYILVPTVVETIGKVVSVVSIVLLPYAVCLLVGWGVATIKRLLSVRDVSDLDPSHLICFSYPPWSRMLASRGRPTDISRRCLLQLSNDPRVACLRLEPSRRIASTCRHSRKDGARPRAKWVRRARGGVLACSVMLKDVLVGLIAAENAPRRLERPPETHGMLLGSVCVLLLDELQNSSPDPAIVKDSLLSLLDHLYLSNLPVVNVAVDCLNTLAQNYHAEADPKGIIVQEVFARLIDALNAHLKLQEASAKPGRGCIIARLFYCLLEWLMVIEPHILTDTELCQLVFDVLEYGLHVASDDTEKILPHPPISPKGQRKRDLQLKFKLGPERRPSLGGDYGHLVVGSDIGEDDEDFVKTAAESVLLHMLHHFNNFAPPFGPAMISSTILGPGIADDKLSDENVEHYQYFTFNDTTLLTFVESPRSNGAVSHARIIIRNVTGRYTWDAQLFYKAIMTKPTGGRVNGKHGSDNIANGNEAGSRAANVGVTDRLILRDGAVRESSRTDEIQRGEMPKWQSDNHAETIDMLDQLLQFIGETSPDSTIQAARPLNAPRPLSPNQESVVSNVDALLNRHIQEELECTEPRADSPISPEGSASYRDKRHSTELPPKFPPYIYQTQHNLPTPSKSSSISSVSSNPTPVDYSLSKTFVHVTPPEAEKPHAPYQQCRLLMSHLGLLNYDYLKDGSFYMLNKTPALYRDIRGLDKKYGRETMKIGVIYVGPGQEDEQSILYNARGSNLYNDFVASIGWEVDLATHPGYLGGLERNLTNGARATYYCSSTVEMIFHDATKMPTDPNDPKQVRKKRHIGNDHVHIVWNEHHRDYRPGTIGGDFGNAQIIITPMLNGLFAIRVHRDQKVPFFGPLLNGMVVSRAVLGSLVRTTAMNAFRATLHPASQTMYRHMYAHRAGDIHIITQRHKVVKWNFERFMGHIFMPDEDHKET</sequence>
<dbReference type="GO" id="GO:0051056">
    <property type="term" value="P:regulation of small GTPase mediated signal transduction"/>
    <property type="evidence" value="ECO:0007669"/>
    <property type="project" value="InterPro"/>
</dbReference>
<dbReference type="SUPFAM" id="SSF111347">
    <property type="entry name" value="Rap/Ran-GAP"/>
    <property type="match status" value="1"/>
</dbReference>
<feature type="compositionally biased region" description="Low complexity" evidence="2">
    <location>
        <begin position="484"/>
        <end position="493"/>
    </location>
</feature>
<dbReference type="Pfam" id="PF02145">
    <property type="entry name" value="Rap_GAP"/>
    <property type="match status" value="1"/>
</dbReference>
<keyword evidence="3" id="KW-0472">Membrane</keyword>
<evidence type="ECO:0000313" key="5">
    <source>
        <dbReference type="EMBL" id="RUS34845.1"/>
    </source>
</evidence>
<dbReference type="InterPro" id="IPR027107">
    <property type="entry name" value="Tuberin/Ral-act_asu"/>
</dbReference>
<dbReference type="Gene3D" id="3.40.50.11210">
    <property type="entry name" value="Rap/Ran-GAP"/>
    <property type="match status" value="1"/>
</dbReference>
<feature type="region of interest" description="Disordered" evidence="2">
    <location>
        <begin position="390"/>
        <end position="433"/>
    </location>
</feature>
<dbReference type="SUPFAM" id="SSF48371">
    <property type="entry name" value="ARM repeat"/>
    <property type="match status" value="1"/>
</dbReference>
<evidence type="ECO:0000256" key="3">
    <source>
        <dbReference type="SAM" id="Phobius"/>
    </source>
</evidence>
<proteinExistence type="predicted"/>
<dbReference type="PANTHER" id="PTHR10063">
    <property type="entry name" value="TUBERIN"/>
    <property type="match status" value="1"/>
</dbReference>
<feature type="compositionally biased region" description="Low complexity" evidence="2">
    <location>
        <begin position="1506"/>
        <end position="1516"/>
    </location>
</feature>
<feature type="transmembrane region" description="Helical" evidence="3">
    <location>
        <begin position="898"/>
        <end position="920"/>
    </location>
</feature>
<dbReference type="GO" id="GO:0005634">
    <property type="term" value="C:nucleus"/>
    <property type="evidence" value="ECO:0007669"/>
    <property type="project" value="InterPro"/>
</dbReference>
<dbReference type="InterPro" id="IPR016024">
    <property type="entry name" value="ARM-type_fold"/>
</dbReference>
<keyword evidence="3" id="KW-0812">Transmembrane</keyword>
<dbReference type="FunFam" id="3.40.50.11210:FF:000001">
    <property type="entry name" value="Ral GTPase-activating protein subunit alpha-1 isoform 1"/>
    <property type="match status" value="1"/>
</dbReference>
<dbReference type="EMBL" id="RBNJ01000314">
    <property type="protein sequence ID" value="RUS34845.1"/>
    <property type="molecule type" value="Genomic_DNA"/>
</dbReference>
<feature type="region of interest" description="Disordered" evidence="2">
    <location>
        <begin position="1460"/>
        <end position="1484"/>
    </location>
</feature>
<dbReference type="Proteomes" id="UP000274822">
    <property type="component" value="Unassembled WGS sequence"/>
</dbReference>
<feature type="compositionally biased region" description="Polar residues" evidence="2">
    <location>
        <begin position="667"/>
        <end position="677"/>
    </location>
</feature>
<reference evidence="5 6" key="1">
    <citation type="journal article" date="2018" name="New Phytol.">
        <title>Phylogenomics of Endogonaceae and evolution of mycorrhizas within Mucoromycota.</title>
        <authorList>
            <person name="Chang Y."/>
            <person name="Desiro A."/>
            <person name="Na H."/>
            <person name="Sandor L."/>
            <person name="Lipzen A."/>
            <person name="Clum A."/>
            <person name="Barry K."/>
            <person name="Grigoriev I.V."/>
            <person name="Martin F.M."/>
            <person name="Stajich J.E."/>
            <person name="Smith M.E."/>
            <person name="Bonito G."/>
            <person name="Spatafora J.W."/>
        </authorList>
    </citation>
    <scope>NUCLEOTIDE SEQUENCE [LARGE SCALE GENOMIC DNA]</scope>
    <source>
        <strain evidence="5 6">AD002</strain>
    </source>
</reference>
<gene>
    <name evidence="5" type="ORF">BC938DRAFT_478196</name>
</gene>
<feature type="region of interest" description="Disordered" evidence="2">
    <location>
        <begin position="655"/>
        <end position="692"/>
    </location>
</feature>
<dbReference type="InterPro" id="IPR000331">
    <property type="entry name" value="Rap/Ran_GAP_dom"/>
</dbReference>
<comment type="caution">
    <text evidence="5">The sequence shown here is derived from an EMBL/GenBank/DDBJ whole genome shotgun (WGS) entry which is preliminary data.</text>
</comment>
<keyword evidence="6" id="KW-1185">Reference proteome</keyword>
<feature type="region of interest" description="Disordered" evidence="2">
    <location>
        <begin position="532"/>
        <end position="562"/>
    </location>
</feature>
<evidence type="ECO:0000313" key="6">
    <source>
        <dbReference type="Proteomes" id="UP000274822"/>
    </source>
</evidence>
<feature type="compositionally biased region" description="Polar residues" evidence="2">
    <location>
        <begin position="412"/>
        <end position="424"/>
    </location>
</feature>
<keyword evidence="3" id="KW-1133">Transmembrane helix</keyword>
<keyword evidence="1" id="KW-0343">GTPase activation</keyword>